<accession>A0A8T2NZ83</accession>
<proteinExistence type="predicted"/>
<dbReference type="AlphaFoldDB" id="A0A8T2NZ83"/>
<organism evidence="2 3">
    <name type="scientific">Albula glossodonta</name>
    <name type="common">roundjaw bonefish</name>
    <dbReference type="NCBI Taxonomy" id="121402"/>
    <lineage>
        <taxon>Eukaryota</taxon>
        <taxon>Metazoa</taxon>
        <taxon>Chordata</taxon>
        <taxon>Craniata</taxon>
        <taxon>Vertebrata</taxon>
        <taxon>Euteleostomi</taxon>
        <taxon>Actinopterygii</taxon>
        <taxon>Neopterygii</taxon>
        <taxon>Teleostei</taxon>
        <taxon>Albuliformes</taxon>
        <taxon>Albulidae</taxon>
        <taxon>Albula</taxon>
    </lineage>
</organism>
<evidence type="ECO:0000313" key="3">
    <source>
        <dbReference type="Proteomes" id="UP000824540"/>
    </source>
</evidence>
<evidence type="ECO:0000256" key="1">
    <source>
        <dbReference type="SAM" id="MobiDB-lite"/>
    </source>
</evidence>
<reference evidence="2" key="1">
    <citation type="thesis" date="2021" institute="BYU ScholarsArchive" country="Provo, UT, USA">
        <title>Applications of and Algorithms for Genome Assembly and Genomic Analyses with an Emphasis on Marine Teleosts.</title>
        <authorList>
            <person name="Pickett B.D."/>
        </authorList>
    </citation>
    <scope>NUCLEOTIDE SEQUENCE</scope>
    <source>
        <strain evidence="2">HI-2016</strain>
    </source>
</reference>
<gene>
    <name evidence="2" type="ORF">JZ751_015580</name>
</gene>
<evidence type="ECO:0000313" key="2">
    <source>
        <dbReference type="EMBL" id="KAG9342718.1"/>
    </source>
</evidence>
<comment type="caution">
    <text evidence="2">The sequence shown here is derived from an EMBL/GenBank/DDBJ whole genome shotgun (WGS) entry which is preliminary data.</text>
</comment>
<sequence>MGGGGGGETEDSVCFVLDVDAIIHPRRPGSQPAERREGHAGKTKGRALPSNMGQGTRRWRRGEGGRALYMETVKSYLKDSVHSDYKSPSAVTARRSRWPWRNLAVKIAGGRRSDWQD</sequence>
<protein>
    <submittedName>
        <fullName evidence="2">Uncharacterized protein</fullName>
    </submittedName>
</protein>
<dbReference type="EMBL" id="JAFBMS010000026">
    <property type="protein sequence ID" value="KAG9342718.1"/>
    <property type="molecule type" value="Genomic_DNA"/>
</dbReference>
<feature type="region of interest" description="Disordered" evidence="1">
    <location>
        <begin position="24"/>
        <end position="59"/>
    </location>
</feature>
<name>A0A8T2NZ83_9TELE</name>
<keyword evidence="3" id="KW-1185">Reference proteome</keyword>
<dbReference type="Proteomes" id="UP000824540">
    <property type="component" value="Unassembled WGS sequence"/>
</dbReference>